<dbReference type="OrthoDB" id="250246at2"/>
<dbReference type="Gene3D" id="3.40.640.10">
    <property type="entry name" value="Type I PLP-dependent aspartate aminotransferase-like (Major domain)"/>
    <property type="match status" value="1"/>
</dbReference>
<dbReference type="AlphaFoldDB" id="A0A1E7LKR0"/>
<keyword evidence="3" id="KW-1185">Reference proteome</keyword>
<dbReference type="InterPro" id="IPR015421">
    <property type="entry name" value="PyrdxlP-dep_Trfase_major"/>
</dbReference>
<protein>
    <submittedName>
        <fullName evidence="2">Class V aminotransferase</fullName>
    </submittedName>
</protein>
<dbReference type="Gene3D" id="3.90.1150.10">
    <property type="entry name" value="Aspartate Aminotransferase, domain 1"/>
    <property type="match status" value="1"/>
</dbReference>
<proteinExistence type="predicted"/>
<accession>A0A1E7LKR0</accession>
<dbReference type="GO" id="GO:0008483">
    <property type="term" value="F:transaminase activity"/>
    <property type="evidence" value="ECO:0007669"/>
    <property type="project" value="UniProtKB-KW"/>
</dbReference>
<reference evidence="2 3" key="1">
    <citation type="journal article" date="2016" name="Front. Microbiol.">
        <title>Comparative Genomics Analysis of Streptomyces Species Reveals Their Adaptation to the Marine Environment and Their Diversity at the Genomic Level.</title>
        <authorList>
            <person name="Tian X."/>
            <person name="Zhang Z."/>
            <person name="Yang T."/>
            <person name="Chen M."/>
            <person name="Li J."/>
            <person name="Chen F."/>
            <person name="Yang J."/>
            <person name="Li W."/>
            <person name="Zhang B."/>
            <person name="Zhang Z."/>
            <person name="Wu J."/>
            <person name="Zhang C."/>
            <person name="Long L."/>
            <person name="Xiao J."/>
        </authorList>
    </citation>
    <scope>NUCLEOTIDE SEQUENCE [LARGE SCALE GENOMIC DNA]</scope>
    <source>
        <strain evidence="2 3">SCSIO M10372</strain>
    </source>
</reference>
<name>A0A1E7LKR0_9ACTN</name>
<dbReference type="PANTHER" id="PTHR43586">
    <property type="entry name" value="CYSTEINE DESULFURASE"/>
    <property type="match status" value="1"/>
</dbReference>
<comment type="caution">
    <text evidence="2">The sequence shown here is derived from an EMBL/GenBank/DDBJ whole genome shotgun (WGS) entry which is preliminary data.</text>
</comment>
<evidence type="ECO:0000313" key="2">
    <source>
        <dbReference type="EMBL" id="OEV16797.1"/>
    </source>
</evidence>
<evidence type="ECO:0000313" key="3">
    <source>
        <dbReference type="Proteomes" id="UP000175971"/>
    </source>
</evidence>
<dbReference type="PATRIC" id="fig|518642.7.peg.1078"/>
<keyword evidence="2" id="KW-0808">Transferase</keyword>
<dbReference type="EMBL" id="LJGZ01000101">
    <property type="protein sequence ID" value="OEV16797.1"/>
    <property type="molecule type" value="Genomic_DNA"/>
</dbReference>
<gene>
    <name evidence="2" type="ORF">AN221_31870</name>
</gene>
<dbReference type="Proteomes" id="UP000175971">
    <property type="component" value="Unassembled WGS sequence"/>
</dbReference>
<dbReference type="PANTHER" id="PTHR43586:SF21">
    <property type="entry name" value="PYRIDOXAL PHOSPHATE (PLP)-DEPENDENT ASPARTATE AMINOTRANSFERASE SUPERFAMILY"/>
    <property type="match status" value="1"/>
</dbReference>
<feature type="domain" description="Aminotransferase class V" evidence="1">
    <location>
        <begin position="55"/>
        <end position="347"/>
    </location>
</feature>
<organism evidence="2 3">
    <name type="scientific">Streptomyces nanshensis</name>
    <dbReference type="NCBI Taxonomy" id="518642"/>
    <lineage>
        <taxon>Bacteria</taxon>
        <taxon>Bacillati</taxon>
        <taxon>Actinomycetota</taxon>
        <taxon>Actinomycetes</taxon>
        <taxon>Kitasatosporales</taxon>
        <taxon>Streptomycetaceae</taxon>
        <taxon>Streptomyces</taxon>
    </lineage>
</organism>
<dbReference type="InterPro" id="IPR015422">
    <property type="entry name" value="PyrdxlP-dep_Trfase_small"/>
</dbReference>
<dbReference type="InterPro" id="IPR015424">
    <property type="entry name" value="PyrdxlP-dep_Trfase"/>
</dbReference>
<sequence length="360" mass="37300">MTISPLSRAAAAEFAPEVTYLNTSSWGLLPRRTIAAVKALADENAVGRRIGAGSFDAVEAARVGFARLAGVRPDRVATGSSVTVHVGLIAASLPAGAEVLAPEGEFTSVVSPFALRGDLRMRYVPLAELADAVRPATALVAFSSVQSADGRVADLAAVRAAAAAHGARTLLDATQSAGWFPLDAGAYDYTVAGGFKFLLCPRGASFLTVTEEAQETLPKLFAGWVAAGAPWTSNYGPLEHLAPGARGFDEPPAFLSYHGAEHSLALLGEIGTDALYAHATSLAARLRAGLVERGYEVVPGESAIVSVPGLEGRQPELAEAGIAVSAPAGNLRISCHLYNTEADVDRVLEVLGHREPQPSA</sequence>
<keyword evidence="2" id="KW-0032">Aminotransferase</keyword>
<dbReference type="SUPFAM" id="SSF53383">
    <property type="entry name" value="PLP-dependent transferases"/>
    <property type="match status" value="1"/>
</dbReference>
<evidence type="ECO:0000259" key="1">
    <source>
        <dbReference type="Pfam" id="PF00266"/>
    </source>
</evidence>
<dbReference type="Pfam" id="PF00266">
    <property type="entry name" value="Aminotran_5"/>
    <property type="match status" value="1"/>
</dbReference>
<dbReference type="RefSeq" id="WP_070203769.1">
    <property type="nucleotide sequence ID" value="NZ_LJGZ01000101.1"/>
</dbReference>
<dbReference type="InterPro" id="IPR000192">
    <property type="entry name" value="Aminotrans_V_dom"/>
</dbReference>